<feature type="domain" description="VWFD" evidence="3">
    <location>
        <begin position="259"/>
        <end position="448"/>
    </location>
</feature>
<protein>
    <submittedName>
        <fullName evidence="4">VWD domain-containing protein</fullName>
    </submittedName>
</protein>
<gene>
    <name evidence="4" type="ORF">J2I46_14295</name>
</gene>
<dbReference type="InterPro" id="IPR001220">
    <property type="entry name" value="Legume_lectin_dom"/>
</dbReference>
<dbReference type="PROSITE" id="PS51257">
    <property type="entry name" value="PROKAR_LIPOPROTEIN"/>
    <property type="match status" value="1"/>
</dbReference>
<dbReference type="InterPro" id="IPR056573">
    <property type="entry name" value="Lectin_L-type_dom"/>
</dbReference>
<keyword evidence="5" id="KW-1185">Reference proteome</keyword>
<dbReference type="Proteomes" id="UP000664628">
    <property type="component" value="Unassembled WGS sequence"/>
</dbReference>
<accession>A0ABS3JID2</accession>
<evidence type="ECO:0000256" key="2">
    <source>
        <dbReference type="SAM" id="SignalP"/>
    </source>
</evidence>
<evidence type="ECO:0000313" key="4">
    <source>
        <dbReference type="EMBL" id="MBO0949763.1"/>
    </source>
</evidence>
<dbReference type="InterPro" id="IPR001846">
    <property type="entry name" value="VWF_type-D"/>
</dbReference>
<dbReference type="PANTHER" id="PTHR32401:SF48">
    <property type="entry name" value="LEGUME LECTIN DOMAIN-CONTAINING PROTEIN"/>
    <property type="match status" value="1"/>
</dbReference>
<dbReference type="SMART" id="SM00216">
    <property type="entry name" value="VWD"/>
    <property type="match status" value="1"/>
</dbReference>
<dbReference type="Pfam" id="PF00139">
    <property type="entry name" value="Lectin_legB"/>
    <property type="match status" value="1"/>
</dbReference>
<feature type="signal peptide" evidence="2">
    <location>
        <begin position="1"/>
        <end position="19"/>
    </location>
</feature>
<proteinExistence type="predicted"/>
<keyword evidence="2" id="KW-0732">Signal</keyword>
<evidence type="ECO:0000259" key="3">
    <source>
        <dbReference type="PROSITE" id="PS51233"/>
    </source>
</evidence>
<name>A0ABS3JID2_9BACT</name>
<dbReference type="InterPro" id="IPR050258">
    <property type="entry name" value="Leguminous_Lectin"/>
</dbReference>
<dbReference type="RefSeq" id="WP_207329728.1">
    <property type="nucleotide sequence ID" value="NZ_JAFMYW010000004.1"/>
</dbReference>
<organism evidence="4 5">
    <name type="scientific">Fibrella forsythiae</name>
    <dbReference type="NCBI Taxonomy" id="2817061"/>
    <lineage>
        <taxon>Bacteria</taxon>
        <taxon>Pseudomonadati</taxon>
        <taxon>Bacteroidota</taxon>
        <taxon>Cytophagia</taxon>
        <taxon>Cytophagales</taxon>
        <taxon>Spirosomataceae</taxon>
        <taxon>Fibrella</taxon>
    </lineage>
</organism>
<reference evidence="4 5" key="1">
    <citation type="submission" date="2021-03" db="EMBL/GenBank/DDBJ databases">
        <title>Fibrella sp. HMF5405 genome sequencing and assembly.</title>
        <authorList>
            <person name="Kang H."/>
            <person name="Kim H."/>
            <person name="Bae S."/>
            <person name="Joh K."/>
        </authorList>
    </citation>
    <scope>NUCLEOTIDE SEQUENCE [LARGE SCALE GENOMIC DNA]</scope>
    <source>
        <strain evidence="4 5">HMF5405</strain>
    </source>
</reference>
<dbReference type="Pfam" id="PF00094">
    <property type="entry name" value="VWD"/>
    <property type="match status" value="1"/>
</dbReference>
<feature type="compositionally biased region" description="Polar residues" evidence="1">
    <location>
        <begin position="240"/>
        <end position="261"/>
    </location>
</feature>
<evidence type="ECO:0000313" key="5">
    <source>
        <dbReference type="Proteomes" id="UP000664628"/>
    </source>
</evidence>
<dbReference type="EMBL" id="JAFMYW010000004">
    <property type="protein sequence ID" value="MBO0949763.1"/>
    <property type="molecule type" value="Genomic_DNA"/>
</dbReference>
<dbReference type="Gene3D" id="2.60.120.200">
    <property type="match status" value="1"/>
</dbReference>
<dbReference type="InterPro" id="IPR013320">
    <property type="entry name" value="ConA-like_dom_sf"/>
</dbReference>
<feature type="chain" id="PRO_5045245253" evidence="2">
    <location>
        <begin position="20"/>
        <end position="757"/>
    </location>
</feature>
<dbReference type="PANTHER" id="PTHR32401">
    <property type="entry name" value="CONCANAVALIN A-LIKE LECTIN FAMILY PROTEIN"/>
    <property type="match status" value="1"/>
</dbReference>
<evidence type="ECO:0000256" key="1">
    <source>
        <dbReference type="SAM" id="MobiDB-lite"/>
    </source>
</evidence>
<sequence>MKKYAGKISLILIFCFLLGCNKETDNSSPQPTSSTTTLVINGHNQTNQARIILVSLSTDVNGSTKKSSLTGRCIKFSQSYGTELDNTINSIFFEIDQKGNELSDKDIVAFFEEKLKLTNGYATSSAIPQQQLLSMLKVGQIDLALQKLKSDSFFDDVLLGLFSTPAYAQTTNPDKIILDIVKGAVNQVKGCFGGTSAKCVKSIKDLAKATGKLWDYIADEVGKAMNPDDNKSAGDVYDDLQNSPTSNTGGNSQNVSPSPTGGSYGEPHLTTMDGFYYDFQGYGEFIAVKSTTDAFEIQARQQEIEPYRNGKVTMNTALAINTGSDIICLFPNEVYINKQKFTFTLNGQREFALKQGSATLSNNFFTVQSAANDIIRVNIQNLGQGFLDYRVTLNETRKGKVKGLLGNFDGNTANDVQTQDGKIVNPFIFADMYPAFANSWRISDTNSYFEYPTGKKTADYSKTDYPKLNADIDATLRTWAENVCRVNGITDEPYFSSCVMDVALSGSDRYFISALGAEESKLRLTSFEINKFTSFEELNLTPHGGSPTIENGLLYITKPQGAAAVYQKYKIDITTGFEVNIDFAFTEPGGIVDAKGELGADGIAFIIQDYNSRLVPPSSGQGLGYNGLPRSLAIEFDTYTNAGQDSPDADIWLNTQGVNPNSVADATTLIKPQTRPIANLVDGKVHKAVIRYVKKTSTTYKLDVFVDGETNPYLTADNINIQNIIGAYSSGVYLGISAATAGGYQNHVIHRWAYKPL</sequence>
<comment type="caution">
    <text evidence="4">The sequence shown here is derived from an EMBL/GenBank/DDBJ whole genome shotgun (WGS) entry which is preliminary data.</text>
</comment>
<dbReference type="SUPFAM" id="SSF49899">
    <property type="entry name" value="Concanavalin A-like lectins/glucanases"/>
    <property type="match status" value="1"/>
</dbReference>
<dbReference type="PROSITE" id="PS51233">
    <property type="entry name" value="VWFD"/>
    <property type="match status" value="1"/>
</dbReference>
<dbReference type="CDD" id="cd01951">
    <property type="entry name" value="lectin_L-type"/>
    <property type="match status" value="1"/>
</dbReference>
<feature type="region of interest" description="Disordered" evidence="1">
    <location>
        <begin position="225"/>
        <end position="264"/>
    </location>
</feature>